<evidence type="ECO:0000256" key="5">
    <source>
        <dbReference type="ARBA" id="ARBA00023136"/>
    </source>
</evidence>
<evidence type="ECO:0000256" key="2">
    <source>
        <dbReference type="ARBA" id="ARBA00007363"/>
    </source>
</evidence>
<gene>
    <name evidence="7" type="ORF">WN51_12679</name>
</gene>
<comment type="similarity">
    <text evidence="2">Belongs to the UPF0389 family.</text>
</comment>
<dbReference type="PANTHER" id="PTHR13674">
    <property type="entry name" value="GROWTH AND TRANSFORMATION-DEPENDENT PROTEIN"/>
    <property type="match status" value="1"/>
</dbReference>
<protein>
    <recommendedName>
        <fullName evidence="9">Protein FAM162B</fullName>
    </recommendedName>
</protein>
<accession>A0A0M9A0Q2</accession>
<evidence type="ECO:0000313" key="8">
    <source>
        <dbReference type="Proteomes" id="UP000053105"/>
    </source>
</evidence>
<evidence type="ECO:0000256" key="3">
    <source>
        <dbReference type="ARBA" id="ARBA00022692"/>
    </source>
</evidence>
<keyword evidence="5 6" id="KW-0472">Membrane</keyword>
<dbReference type="Pfam" id="PF06388">
    <property type="entry name" value="DUF1075"/>
    <property type="match status" value="1"/>
</dbReference>
<keyword evidence="4 6" id="KW-1133">Transmembrane helix</keyword>
<sequence>MFCIRLTKQFKLLRTRQLHLTSINVKNENKVASETSKTAETSQSTVDKEKVDFVTECMKKFCLGPPMHAVSNIDKRILVWVKRYPSIDQVPDYVSYQCIQHAHTKARIRISFILLFVGILICISAIMSGKREVASGKNIATERLKWYMEVKKKAEEEKQNAEKVQ</sequence>
<evidence type="ECO:0000256" key="6">
    <source>
        <dbReference type="SAM" id="Phobius"/>
    </source>
</evidence>
<dbReference type="STRING" id="166423.A0A0M9A0Q2"/>
<name>A0A0M9A0Q2_9HYME</name>
<evidence type="ECO:0000256" key="4">
    <source>
        <dbReference type="ARBA" id="ARBA00022989"/>
    </source>
</evidence>
<dbReference type="AlphaFoldDB" id="A0A0M9A0Q2"/>
<evidence type="ECO:0000313" key="7">
    <source>
        <dbReference type="EMBL" id="KOX74995.1"/>
    </source>
</evidence>
<comment type="subcellular location">
    <subcellularLocation>
        <location evidence="1">Membrane</location>
        <topology evidence="1">Single-pass membrane protein</topology>
    </subcellularLocation>
</comment>
<dbReference type="EMBL" id="KQ435775">
    <property type="protein sequence ID" value="KOX74995.1"/>
    <property type="molecule type" value="Genomic_DNA"/>
</dbReference>
<dbReference type="GO" id="GO:0016020">
    <property type="term" value="C:membrane"/>
    <property type="evidence" value="ECO:0007669"/>
    <property type="project" value="UniProtKB-SubCell"/>
</dbReference>
<organism evidence="7 8">
    <name type="scientific">Melipona quadrifasciata</name>
    <dbReference type="NCBI Taxonomy" id="166423"/>
    <lineage>
        <taxon>Eukaryota</taxon>
        <taxon>Metazoa</taxon>
        <taxon>Ecdysozoa</taxon>
        <taxon>Arthropoda</taxon>
        <taxon>Hexapoda</taxon>
        <taxon>Insecta</taxon>
        <taxon>Pterygota</taxon>
        <taxon>Neoptera</taxon>
        <taxon>Endopterygota</taxon>
        <taxon>Hymenoptera</taxon>
        <taxon>Apocrita</taxon>
        <taxon>Aculeata</taxon>
        <taxon>Apoidea</taxon>
        <taxon>Anthophila</taxon>
        <taxon>Apidae</taxon>
        <taxon>Melipona</taxon>
    </lineage>
</organism>
<dbReference type="OrthoDB" id="8193498at2759"/>
<feature type="transmembrane region" description="Helical" evidence="6">
    <location>
        <begin position="110"/>
        <end position="129"/>
    </location>
</feature>
<dbReference type="InterPro" id="IPR009432">
    <property type="entry name" value="DUF1075"/>
</dbReference>
<proteinExistence type="inferred from homology"/>
<evidence type="ECO:0000256" key="1">
    <source>
        <dbReference type="ARBA" id="ARBA00004167"/>
    </source>
</evidence>
<keyword evidence="8" id="KW-1185">Reference proteome</keyword>
<keyword evidence="3 6" id="KW-0812">Transmembrane</keyword>
<dbReference type="PANTHER" id="PTHR13674:SF5">
    <property type="entry name" value="UPF0389 PROTEIN CG9231"/>
    <property type="match status" value="1"/>
</dbReference>
<dbReference type="Proteomes" id="UP000053105">
    <property type="component" value="Unassembled WGS sequence"/>
</dbReference>
<reference evidence="7 8" key="1">
    <citation type="submission" date="2015-07" db="EMBL/GenBank/DDBJ databases">
        <title>The genome of Melipona quadrifasciata.</title>
        <authorList>
            <person name="Pan H."/>
            <person name="Kapheim K."/>
        </authorList>
    </citation>
    <scope>NUCLEOTIDE SEQUENCE [LARGE SCALE GENOMIC DNA]</scope>
    <source>
        <strain evidence="7">0111107301</strain>
        <tissue evidence="7">Whole body</tissue>
    </source>
</reference>
<evidence type="ECO:0008006" key="9">
    <source>
        <dbReference type="Google" id="ProtNLM"/>
    </source>
</evidence>